<feature type="region of interest" description="Disordered" evidence="5">
    <location>
        <begin position="83"/>
        <end position="127"/>
    </location>
</feature>
<accession>A0ABM3M8M6</accession>
<dbReference type="Gene3D" id="3.40.50.12190">
    <property type="match status" value="1"/>
</dbReference>
<organism evidence="7 8">
    <name type="scientific">Bicyclus anynana</name>
    <name type="common">Squinting bush brown butterfly</name>
    <dbReference type="NCBI Taxonomy" id="110368"/>
    <lineage>
        <taxon>Eukaryota</taxon>
        <taxon>Metazoa</taxon>
        <taxon>Ecdysozoa</taxon>
        <taxon>Arthropoda</taxon>
        <taxon>Hexapoda</taxon>
        <taxon>Insecta</taxon>
        <taxon>Pterygota</taxon>
        <taxon>Neoptera</taxon>
        <taxon>Endopterygota</taxon>
        <taxon>Lepidoptera</taxon>
        <taxon>Glossata</taxon>
        <taxon>Ditrysia</taxon>
        <taxon>Papilionoidea</taxon>
        <taxon>Nymphalidae</taxon>
        <taxon>Satyrinae</taxon>
        <taxon>Satyrini</taxon>
        <taxon>Mycalesina</taxon>
        <taxon>Bicyclus</taxon>
    </lineage>
</organism>
<dbReference type="GeneID" id="112054798"/>
<feature type="compositionally biased region" description="Acidic residues" evidence="5">
    <location>
        <begin position="106"/>
        <end position="119"/>
    </location>
</feature>
<evidence type="ECO:0000256" key="4">
    <source>
        <dbReference type="ARBA" id="ARBA00023136"/>
    </source>
</evidence>
<evidence type="ECO:0000256" key="1">
    <source>
        <dbReference type="ARBA" id="ARBA00004370"/>
    </source>
</evidence>
<evidence type="ECO:0000256" key="2">
    <source>
        <dbReference type="ARBA" id="ARBA00022692"/>
    </source>
</evidence>
<keyword evidence="4 6" id="KW-0472">Membrane</keyword>
<evidence type="ECO:0000256" key="3">
    <source>
        <dbReference type="ARBA" id="ARBA00022989"/>
    </source>
</evidence>
<keyword evidence="3 6" id="KW-1133">Transmembrane helix</keyword>
<evidence type="ECO:0000313" key="7">
    <source>
        <dbReference type="Proteomes" id="UP001652582"/>
    </source>
</evidence>
<dbReference type="PANTHER" id="PTHR18843">
    <property type="entry name" value="TORSIN-1A-INTERACTING PROTEIN"/>
    <property type="match status" value="1"/>
</dbReference>
<dbReference type="InterPro" id="IPR038599">
    <property type="entry name" value="LAP1C-like_C_sf"/>
</dbReference>
<feature type="compositionally biased region" description="Polar residues" evidence="5">
    <location>
        <begin position="165"/>
        <end position="190"/>
    </location>
</feature>
<protein>
    <submittedName>
        <fullName evidence="8">Uncharacterized protein LOC112054798 isoform X1</fullName>
    </submittedName>
</protein>
<proteinExistence type="predicted"/>
<comment type="subcellular location">
    <subcellularLocation>
        <location evidence="1">Membrane</location>
    </subcellularLocation>
</comment>
<evidence type="ECO:0000256" key="6">
    <source>
        <dbReference type="SAM" id="Phobius"/>
    </source>
</evidence>
<reference evidence="8" key="1">
    <citation type="submission" date="2025-08" db="UniProtKB">
        <authorList>
            <consortium name="RefSeq"/>
        </authorList>
    </citation>
    <scope>IDENTIFICATION</scope>
</reference>
<gene>
    <name evidence="8" type="primary">LOC112054798</name>
</gene>
<dbReference type="Proteomes" id="UP001652582">
    <property type="component" value="Chromosome 4"/>
</dbReference>
<feature type="transmembrane region" description="Helical" evidence="6">
    <location>
        <begin position="204"/>
        <end position="224"/>
    </location>
</feature>
<sequence length="433" mass="49344">MGYFLTTSGQVRKRSRKEEEKIGGANIKPAARRGIHSYCLSCNSFCWRAMGRYGLDTVQARNKQIAPTDQEQGHDEVDNVMSKMARPASPVPVRKGRVCRRNSYDMDNDCTEDETDEDNILSKSSPPAFPYYSDQLYGSLNTTVQLNEAQNSRNESQNSRNESATFNHRSTPNQPRITANQHNRSQSQMRQRLPVKKESSVIQLLFKIILMCLVAILAVFYMGYYPSETTKINNSYDKFNIDVTNLGEKYKVKDTSILQVRTGVATIFEKQDTGSFILAYNSNNNFNPVKFNSFVEDLAATSSRFLRNNSDTNHYVLVDTMNLKTQTEKEFMNEYEEGVMKTGVMLVKDVDNIPSQIAMAFHYYCDEYSPLVRRSAIFFTLNLAKCSNKSDPKSTHEYIEKCLAKKWSNVGEDRIGPLLTRVVNIVVDVTSLF</sequence>
<dbReference type="RefSeq" id="XP_052747482.1">
    <property type="nucleotide sequence ID" value="XM_052891522.1"/>
</dbReference>
<dbReference type="PANTHER" id="PTHR18843:SF7">
    <property type="entry name" value="LAMINA-ASSOCIATED POLYPEPTIDE 1B ISOFORM 1-RELATED"/>
    <property type="match status" value="1"/>
</dbReference>
<dbReference type="InterPro" id="IPR008662">
    <property type="entry name" value="TOIP1/2"/>
</dbReference>
<feature type="region of interest" description="Disordered" evidence="5">
    <location>
        <begin position="149"/>
        <end position="193"/>
    </location>
</feature>
<name>A0ABM3M8M6_BICAN</name>
<keyword evidence="7" id="KW-1185">Reference proteome</keyword>
<feature type="compositionally biased region" description="Low complexity" evidence="5">
    <location>
        <begin position="149"/>
        <end position="164"/>
    </location>
</feature>
<evidence type="ECO:0000256" key="5">
    <source>
        <dbReference type="SAM" id="MobiDB-lite"/>
    </source>
</evidence>
<evidence type="ECO:0000313" key="8">
    <source>
        <dbReference type="RefSeq" id="XP_052747482.1"/>
    </source>
</evidence>
<keyword evidence="2 6" id="KW-0812">Transmembrane</keyword>